<dbReference type="Gene3D" id="3.30.300.30">
    <property type="match status" value="1"/>
</dbReference>
<evidence type="ECO:0000259" key="2">
    <source>
        <dbReference type="Pfam" id="PF13193"/>
    </source>
</evidence>
<dbReference type="GO" id="GO:0044550">
    <property type="term" value="P:secondary metabolite biosynthetic process"/>
    <property type="evidence" value="ECO:0007669"/>
    <property type="project" value="TreeGrafter"/>
</dbReference>
<dbReference type="Gene3D" id="3.40.50.12780">
    <property type="entry name" value="N-terminal domain of ligase-like"/>
    <property type="match status" value="1"/>
</dbReference>
<dbReference type="PROSITE" id="PS00455">
    <property type="entry name" value="AMP_BINDING"/>
    <property type="match status" value="1"/>
</dbReference>
<reference evidence="3 4" key="1">
    <citation type="submission" date="2018-06" db="EMBL/GenBank/DDBJ databases">
        <title>Genomic Encyclopedia of Type Strains, Phase III (KMG-III): the genomes of soil and plant-associated and newly described type strains.</title>
        <authorList>
            <person name="Whitman W."/>
        </authorList>
    </citation>
    <scope>NUCLEOTIDE SEQUENCE [LARGE SCALE GENOMIC DNA]</scope>
    <source>
        <strain evidence="3 4">CECT 7377</strain>
    </source>
</reference>
<feature type="domain" description="AMP-dependent synthetase/ligase" evidence="1">
    <location>
        <begin position="35"/>
        <end position="370"/>
    </location>
</feature>
<dbReference type="GO" id="GO:0031177">
    <property type="term" value="F:phosphopantetheine binding"/>
    <property type="evidence" value="ECO:0007669"/>
    <property type="project" value="TreeGrafter"/>
</dbReference>
<dbReference type="InterPro" id="IPR020845">
    <property type="entry name" value="AMP-binding_CS"/>
</dbReference>
<dbReference type="PANTHER" id="PTHR45527">
    <property type="entry name" value="NONRIBOSOMAL PEPTIDE SYNTHETASE"/>
    <property type="match status" value="1"/>
</dbReference>
<gene>
    <name evidence="3" type="ORF">DFP80_101284</name>
</gene>
<organism evidence="3 4">
    <name type="scientific">Marinomonas rhizomae</name>
    <dbReference type="NCBI Taxonomy" id="491948"/>
    <lineage>
        <taxon>Bacteria</taxon>
        <taxon>Pseudomonadati</taxon>
        <taxon>Pseudomonadota</taxon>
        <taxon>Gammaproteobacteria</taxon>
        <taxon>Oceanospirillales</taxon>
        <taxon>Oceanospirillaceae</taxon>
        <taxon>Marinomonas</taxon>
    </lineage>
</organism>
<evidence type="ECO:0000259" key="1">
    <source>
        <dbReference type="Pfam" id="PF00501"/>
    </source>
</evidence>
<dbReference type="GO" id="GO:0043041">
    <property type="term" value="P:amino acid activation for nonribosomal peptide biosynthetic process"/>
    <property type="evidence" value="ECO:0007669"/>
    <property type="project" value="TreeGrafter"/>
</dbReference>
<comment type="caution">
    <text evidence="3">The sequence shown here is derived from an EMBL/GenBank/DDBJ whole genome shotgun (WGS) entry which is preliminary data.</text>
</comment>
<dbReference type="GO" id="GO:0005737">
    <property type="term" value="C:cytoplasm"/>
    <property type="evidence" value="ECO:0007669"/>
    <property type="project" value="TreeGrafter"/>
</dbReference>
<dbReference type="InterPro" id="IPR045851">
    <property type="entry name" value="AMP-bd_C_sf"/>
</dbReference>
<dbReference type="EMBL" id="QNSE01000001">
    <property type="protein sequence ID" value="RBP85789.1"/>
    <property type="molecule type" value="Genomic_DNA"/>
</dbReference>
<feature type="domain" description="AMP-binding enzyme C-terminal" evidence="2">
    <location>
        <begin position="429"/>
        <end position="508"/>
    </location>
</feature>
<name>A0A366JH65_9GAMM</name>
<dbReference type="InterPro" id="IPR042099">
    <property type="entry name" value="ANL_N_sf"/>
</dbReference>
<sequence length="621" mass="69148">MREAGQEIAGCKYNKDDLIKDFLYQIRSNLFIDCPNKNALVFDKKNISYQCVGNNVAKIIAAFRQEGLGPGSVVAICLRKGPEYVYSVLACALTGVIWLPIDSDSPPIRQSYLLSNSHVDKTLSDGFGSLESPLNIYNILEECGDLEIGEDCFKYTLDSSPAYYLYTSGSTGTPKCVVLNNKATANVLLQTIERWNISAGDSFMAITPFHHDMSVFDIFAAMSVGATLVIPTYEQQKNALDWAKLVADNAITVWVSVPAIVDMLFMVGKTEQLTSLRLIAQGGDYIKPSLIARLKRLLPDADLFSLGGPTETTIWSIWHEISDRDQDVIPYGQPLENNQYYILNEQHQACAVGEVGRMYMSGTNLSNGYLLDGKIIQKDFIQIQTAANEVEKAFQMSDLGYFREDQVIIFTGREEGYLKVKGVRISAAEVENVLSQHPLVHDVVVVCCTHLEADVTELVAIYTQGAKEQVKPLSITELRCYLQRYLPSSHIPSRYLLIEALPLTVNGKVDRKVLLNMAQKQLYSRLVTCSPKLSEDAGETEGRHIQRLVFEAFEHVAVDDEMQMATVSTQLSSLHLRPKKLMIVVKYLAKHGGVELDFYALARCRTMGDVISLMQQSLSAA</sequence>
<accession>A0A366JH65</accession>
<evidence type="ECO:0000313" key="3">
    <source>
        <dbReference type="EMBL" id="RBP85789.1"/>
    </source>
</evidence>
<dbReference type="Proteomes" id="UP000252792">
    <property type="component" value="Unassembled WGS sequence"/>
</dbReference>
<dbReference type="RefSeq" id="WP_113915022.1">
    <property type="nucleotide sequence ID" value="NZ_QNSE01000001.1"/>
</dbReference>
<proteinExistence type="predicted"/>
<dbReference type="PANTHER" id="PTHR45527:SF1">
    <property type="entry name" value="FATTY ACID SYNTHASE"/>
    <property type="match status" value="1"/>
</dbReference>
<dbReference type="OrthoDB" id="9757559at2"/>
<keyword evidence="4" id="KW-1185">Reference proteome</keyword>
<evidence type="ECO:0000313" key="4">
    <source>
        <dbReference type="Proteomes" id="UP000252792"/>
    </source>
</evidence>
<dbReference type="InterPro" id="IPR000873">
    <property type="entry name" value="AMP-dep_synth/lig_dom"/>
</dbReference>
<dbReference type="InterPro" id="IPR025110">
    <property type="entry name" value="AMP-bd_C"/>
</dbReference>
<dbReference type="AlphaFoldDB" id="A0A366JH65"/>
<dbReference type="Pfam" id="PF13193">
    <property type="entry name" value="AMP-binding_C"/>
    <property type="match status" value="1"/>
</dbReference>
<dbReference type="SUPFAM" id="SSF56801">
    <property type="entry name" value="Acetyl-CoA synthetase-like"/>
    <property type="match status" value="1"/>
</dbReference>
<dbReference type="Pfam" id="PF00501">
    <property type="entry name" value="AMP-binding"/>
    <property type="match status" value="1"/>
</dbReference>
<protein>
    <submittedName>
        <fullName evidence="3">Amino acid adenylation domain-containing protein</fullName>
    </submittedName>
</protein>